<protein>
    <submittedName>
        <fullName evidence="2">Secreted protein</fullName>
    </submittedName>
</protein>
<reference evidence="2" key="1">
    <citation type="submission" date="2019-11" db="UniProtKB">
        <authorList>
            <consortium name="WormBaseParasite"/>
        </authorList>
    </citation>
    <scope>IDENTIFICATION</scope>
</reference>
<evidence type="ECO:0000313" key="2">
    <source>
        <dbReference type="WBParaSite" id="MCU_007618-RA"/>
    </source>
</evidence>
<sequence>MVLLCLTWSVVNDSVNDKGVQSTQTDRLHSKQSPHSLGMISGGSSSSFSRRICDNIEMTSQQQRGSFSLTLVTAVVSPLLNCVKACVCAFSLAIDA</sequence>
<name>A0A5K3FG99_MESCO</name>
<dbReference type="AlphaFoldDB" id="A0A5K3FG99"/>
<proteinExistence type="predicted"/>
<organism evidence="2">
    <name type="scientific">Mesocestoides corti</name>
    <name type="common">Flatworm</name>
    <dbReference type="NCBI Taxonomy" id="53468"/>
    <lineage>
        <taxon>Eukaryota</taxon>
        <taxon>Metazoa</taxon>
        <taxon>Spiralia</taxon>
        <taxon>Lophotrochozoa</taxon>
        <taxon>Platyhelminthes</taxon>
        <taxon>Cestoda</taxon>
        <taxon>Eucestoda</taxon>
        <taxon>Cyclophyllidea</taxon>
        <taxon>Mesocestoididae</taxon>
        <taxon>Mesocestoides</taxon>
    </lineage>
</organism>
<dbReference type="WBParaSite" id="MCU_007618-RA">
    <property type="protein sequence ID" value="MCU_007618-RA"/>
    <property type="gene ID" value="MCU_007618"/>
</dbReference>
<feature type="compositionally biased region" description="Low complexity" evidence="1">
    <location>
        <begin position="36"/>
        <end position="45"/>
    </location>
</feature>
<evidence type="ECO:0000256" key="1">
    <source>
        <dbReference type="SAM" id="MobiDB-lite"/>
    </source>
</evidence>
<feature type="region of interest" description="Disordered" evidence="1">
    <location>
        <begin position="21"/>
        <end position="45"/>
    </location>
</feature>
<accession>A0A5K3FG99</accession>
<feature type="compositionally biased region" description="Polar residues" evidence="1">
    <location>
        <begin position="21"/>
        <end position="35"/>
    </location>
</feature>